<keyword evidence="2" id="KW-1185">Reference proteome</keyword>
<dbReference type="EMBL" id="REGN01000710">
    <property type="protein sequence ID" value="RNA39726.1"/>
    <property type="molecule type" value="Genomic_DNA"/>
</dbReference>
<reference evidence="1 2" key="1">
    <citation type="journal article" date="2018" name="Sci. Rep.">
        <title>Genomic signatures of local adaptation to the degree of environmental predictability in rotifers.</title>
        <authorList>
            <person name="Franch-Gras L."/>
            <person name="Hahn C."/>
            <person name="Garcia-Roger E.M."/>
            <person name="Carmona M.J."/>
            <person name="Serra M."/>
            <person name="Gomez A."/>
        </authorList>
    </citation>
    <scope>NUCLEOTIDE SEQUENCE [LARGE SCALE GENOMIC DNA]</scope>
    <source>
        <strain evidence="1">HYR1</strain>
    </source>
</reference>
<evidence type="ECO:0000313" key="1">
    <source>
        <dbReference type="EMBL" id="RNA39726.1"/>
    </source>
</evidence>
<name>A0A3M7SVE6_BRAPC</name>
<dbReference type="AlphaFoldDB" id="A0A3M7SVE6"/>
<accession>A0A3M7SVE6</accession>
<proteinExistence type="predicted"/>
<sequence length="142" mass="16691">MKINWTKHVKSVRQKLKVLELRSQLCMKERKIWDRYKAKIQIVCANRRINFFTSKIKIKINFSKKLINISNWRTALNDCDPSFLSHFLRRLTMYGSRLGSLISRPSPPREAKALLYGAACVEHVEHCLHCSTSHKARQPVHF</sequence>
<evidence type="ECO:0000313" key="2">
    <source>
        <dbReference type="Proteomes" id="UP000276133"/>
    </source>
</evidence>
<gene>
    <name evidence="1" type="ORF">BpHYR1_029914</name>
</gene>
<dbReference type="Proteomes" id="UP000276133">
    <property type="component" value="Unassembled WGS sequence"/>
</dbReference>
<comment type="caution">
    <text evidence="1">The sequence shown here is derived from an EMBL/GenBank/DDBJ whole genome shotgun (WGS) entry which is preliminary data.</text>
</comment>
<organism evidence="1 2">
    <name type="scientific">Brachionus plicatilis</name>
    <name type="common">Marine rotifer</name>
    <name type="synonym">Brachionus muelleri</name>
    <dbReference type="NCBI Taxonomy" id="10195"/>
    <lineage>
        <taxon>Eukaryota</taxon>
        <taxon>Metazoa</taxon>
        <taxon>Spiralia</taxon>
        <taxon>Gnathifera</taxon>
        <taxon>Rotifera</taxon>
        <taxon>Eurotatoria</taxon>
        <taxon>Monogononta</taxon>
        <taxon>Pseudotrocha</taxon>
        <taxon>Ploima</taxon>
        <taxon>Brachionidae</taxon>
        <taxon>Brachionus</taxon>
    </lineage>
</organism>
<protein>
    <submittedName>
        <fullName evidence="1">Uncharacterized protein</fullName>
    </submittedName>
</protein>